<feature type="compositionally biased region" description="Basic and acidic residues" evidence="3">
    <location>
        <begin position="7"/>
        <end position="30"/>
    </location>
</feature>
<dbReference type="SMART" id="SM00906">
    <property type="entry name" value="Fungal_trans"/>
    <property type="match status" value="1"/>
</dbReference>
<evidence type="ECO:0000256" key="2">
    <source>
        <dbReference type="ARBA" id="ARBA00023242"/>
    </source>
</evidence>
<name>A0A1B9GLY9_9TREE</name>
<evidence type="ECO:0000256" key="1">
    <source>
        <dbReference type="ARBA" id="ARBA00004123"/>
    </source>
</evidence>
<accession>A0A1B9GLY9</accession>
<feature type="region of interest" description="Disordered" evidence="3">
    <location>
        <begin position="81"/>
        <end position="212"/>
    </location>
</feature>
<dbReference type="AlphaFoldDB" id="A0A1B9GLY9"/>
<dbReference type="Proteomes" id="UP000092666">
    <property type="component" value="Unassembled WGS sequence"/>
</dbReference>
<dbReference type="PANTHER" id="PTHR31001">
    <property type="entry name" value="UNCHARACTERIZED TRANSCRIPTIONAL REGULATORY PROTEIN"/>
    <property type="match status" value="1"/>
</dbReference>
<feature type="compositionally biased region" description="Pro residues" evidence="3">
    <location>
        <begin position="312"/>
        <end position="323"/>
    </location>
</feature>
<evidence type="ECO:0000313" key="6">
    <source>
        <dbReference type="Proteomes" id="UP000092666"/>
    </source>
</evidence>
<dbReference type="Pfam" id="PF04082">
    <property type="entry name" value="Fungal_trans"/>
    <property type="match status" value="1"/>
</dbReference>
<dbReference type="InterPro" id="IPR007219">
    <property type="entry name" value="XnlR_reg_dom"/>
</dbReference>
<dbReference type="GO" id="GO:0006351">
    <property type="term" value="P:DNA-templated transcription"/>
    <property type="evidence" value="ECO:0007669"/>
    <property type="project" value="InterPro"/>
</dbReference>
<reference evidence="6" key="2">
    <citation type="submission" date="2013-12" db="EMBL/GenBank/DDBJ databases">
        <title>Evolution of pathogenesis and genome organization in the Tremellales.</title>
        <authorList>
            <person name="Cuomo C."/>
            <person name="Litvintseva A."/>
            <person name="Heitman J."/>
            <person name="Chen Y."/>
            <person name="Sun S."/>
            <person name="Springer D."/>
            <person name="Dromer F."/>
            <person name="Young S."/>
            <person name="Zeng Q."/>
            <person name="Chapman S."/>
            <person name="Gujja S."/>
            <person name="Saif S."/>
            <person name="Birren B."/>
        </authorList>
    </citation>
    <scope>NUCLEOTIDE SEQUENCE [LARGE SCALE GENOMIC DNA]</scope>
    <source>
        <strain evidence="6">BCC8398</strain>
    </source>
</reference>
<dbReference type="STRING" id="1296120.A0A1B9GLY9"/>
<dbReference type="OrthoDB" id="424974at2759"/>
<feature type="compositionally biased region" description="Low complexity" evidence="3">
    <location>
        <begin position="183"/>
        <end position="200"/>
    </location>
</feature>
<proteinExistence type="predicted"/>
<feature type="region of interest" description="Disordered" evidence="3">
    <location>
        <begin position="305"/>
        <end position="326"/>
    </location>
</feature>
<dbReference type="GO" id="GO:0005634">
    <property type="term" value="C:nucleus"/>
    <property type="evidence" value="ECO:0007669"/>
    <property type="project" value="UniProtKB-SubCell"/>
</dbReference>
<feature type="compositionally biased region" description="Polar residues" evidence="3">
    <location>
        <begin position="81"/>
        <end position="90"/>
    </location>
</feature>
<dbReference type="GO" id="GO:0008270">
    <property type="term" value="F:zinc ion binding"/>
    <property type="evidence" value="ECO:0007669"/>
    <property type="project" value="InterPro"/>
</dbReference>
<feature type="region of interest" description="Disordered" evidence="3">
    <location>
        <begin position="799"/>
        <end position="831"/>
    </location>
</feature>
<dbReference type="InterPro" id="IPR050613">
    <property type="entry name" value="Sec_Metabolite_Reg"/>
</dbReference>
<dbReference type="PANTHER" id="PTHR31001:SF56">
    <property type="entry name" value="ZN(2)-C6 FUNGAL-TYPE DOMAIN-CONTAINING PROTEIN"/>
    <property type="match status" value="1"/>
</dbReference>
<evidence type="ECO:0000256" key="3">
    <source>
        <dbReference type="SAM" id="MobiDB-lite"/>
    </source>
</evidence>
<feature type="compositionally biased region" description="Basic and acidic residues" evidence="3">
    <location>
        <begin position="144"/>
        <end position="159"/>
    </location>
</feature>
<feature type="region of interest" description="Disordered" evidence="3">
    <location>
        <begin position="1"/>
        <end position="62"/>
    </location>
</feature>
<evidence type="ECO:0000259" key="4">
    <source>
        <dbReference type="SMART" id="SM00906"/>
    </source>
</evidence>
<reference evidence="5 6" key="1">
    <citation type="submission" date="2013-07" db="EMBL/GenBank/DDBJ databases">
        <title>The Genome Sequence of Cryptococcus heveanensis BCC8398.</title>
        <authorList>
            <consortium name="The Broad Institute Genome Sequencing Platform"/>
            <person name="Cuomo C."/>
            <person name="Litvintseva A."/>
            <person name="Chen Y."/>
            <person name="Heitman J."/>
            <person name="Sun S."/>
            <person name="Springer D."/>
            <person name="Dromer F."/>
            <person name="Young S.K."/>
            <person name="Zeng Q."/>
            <person name="Gargeya S."/>
            <person name="Fitzgerald M."/>
            <person name="Abouelleil A."/>
            <person name="Alvarado L."/>
            <person name="Berlin A.M."/>
            <person name="Chapman S.B."/>
            <person name="Dewar J."/>
            <person name="Goldberg J."/>
            <person name="Griggs A."/>
            <person name="Gujja S."/>
            <person name="Hansen M."/>
            <person name="Howarth C."/>
            <person name="Imamovic A."/>
            <person name="Larimer J."/>
            <person name="McCowan C."/>
            <person name="Murphy C."/>
            <person name="Pearson M."/>
            <person name="Priest M."/>
            <person name="Roberts A."/>
            <person name="Saif S."/>
            <person name="Shea T."/>
            <person name="Sykes S."/>
            <person name="Wortman J."/>
            <person name="Nusbaum C."/>
            <person name="Birren B."/>
        </authorList>
    </citation>
    <scope>NUCLEOTIDE SEQUENCE [LARGE SCALE GENOMIC DNA]</scope>
    <source>
        <strain evidence="5 6">BCC8398</strain>
    </source>
</reference>
<organism evidence="5 6">
    <name type="scientific">Kwoniella heveanensis BCC8398</name>
    <dbReference type="NCBI Taxonomy" id="1296120"/>
    <lineage>
        <taxon>Eukaryota</taxon>
        <taxon>Fungi</taxon>
        <taxon>Dikarya</taxon>
        <taxon>Basidiomycota</taxon>
        <taxon>Agaricomycotina</taxon>
        <taxon>Tremellomycetes</taxon>
        <taxon>Tremellales</taxon>
        <taxon>Cryptococcaceae</taxon>
        <taxon>Kwoniella</taxon>
    </lineage>
</organism>
<dbReference type="GO" id="GO:0003677">
    <property type="term" value="F:DNA binding"/>
    <property type="evidence" value="ECO:0007669"/>
    <property type="project" value="InterPro"/>
</dbReference>
<protein>
    <recommendedName>
        <fullName evidence="4">Xylanolytic transcriptional activator regulatory domain-containing protein</fullName>
    </recommendedName>
</protein>
<feature type="domain" description="Xylanolytic transcriptional activator regulatory" evidence="4">
    <location>
        <begin position="499"/>
        <end position="572"/>
    </location>
</feature>
<comment type="subcellular location">
    <subcellularLocation>
        <location evidence="1">Nucleus</location>
    </subcellularLocation>
</comment>
<keyword evidence="6" id="KW-1185">Reference proteome</keyword>
<keyword evidence="2" id="KW-0539">Nucleus</keyword>
<feature type="region of interest" description="Disordered" evidence="3">
    <location>
        <begin position="218"/>
        <end position="237"/>
    </location>
</feature>
<evidence type="ECO:0000313" key="5">
    <source>
        <dbReference type="EMBL" id="OCF32109.1"/>
    </source>
</evidence>
<feature type="compositionally biased region" description="Polar residues" evidence="3">
    <location>
        <begin position="801"/>
        <end position="811"/>
    </location>
</feature>
<feature type="compositionally biased region" description="Basic and acidic residues" evidence="3">
    <location>
        <begin position="96"/>
        <end position="121"/>
    </location>
</feature>
<dbReference type="CDD" id="cd12148">
    <property type="entry name" value="fungal_TF_MHR"/>
    <property type="match status" value="1"/>
</dbReference>
<dbReference type="EMBL" id="KV700130">
    <property type="protein sequence ID" value="OCF32109.1"/>
    <property type="molecule type" value="Genomic_DNA"/>
</dbReference>
<sequence length="956" mass="105302">MSQSPSRMDRDRTSLSDSCRTDPFHADDQRPRKKRKARPQLSCTGKGRSFQCISGPGNQTSSSSIAFLQDRLALLENIILQSNRQSSAGNSVEPPAAEREKTSSAGEGERDMSPIGDDHSDFPSSPGAPDGEHSRKRSKSRSSRSPEVRRVFRSIESHVEPVQQAATTIQRGQKVPYNSAGGSSNTFNDSPSSSLLASAEPPAPPTFDGFLQDDAILPSSATLDGHGPRLGALSSPNSLPAPVQDTLPVFDLSLPARRNVKFGDSYSTEGVDEHEQSHGTLVITRSGRSKYLGRTAPSEWLKNQEAMEQAESPPPVSRFPSPNPEDIQLSYETRSGLGLHTSRVYPPTRAAFPFNAASRAISTGTIVAQLPNKSDGRVLIEAYFRHFSWHFNVVSRKRIEEVFEKAYSLRPPPNQTSVSGQQIAAQDLALLFIIFAMGAYYNLELPPDDSLVDDYLLVAQNCLSKGDFLSNNTLAGVQTLHIMAHLLLSMDSGKNGDSAWPLWGLTARLTQAMGLHRDGARWNLPESSIEERRRVFWECHATELLSANCFSRPSALNSAYVDTAYPRVVERIDLFQQVKFQMSRIFGQVLDHSSRVQQPPYSDCVALHQQIYEFERNVPFELKCRPVLCALPSAYPTQEAAFAASLPIDKKDLQRTFQQFTLAMNLSELIVFLERPYFAQALHASPSDPTRSQYGQSYLTVVERCNAIVVIASNLYSLYPQAAARHWWIWYHAFSSAICMGTLILKNPQNTLVGFALALIDTTHRIYESVVKNRNSPRMVRNLHWLGQLRQKVNARLAQSPGVQLQPTQQLPHEPPTDVPTDTGAGTEVNDQDDVDLVGWRTKLVDRAGQGLVTSMPKMGGPILRAASEAASTVSPVNFDAGSAFVSGLAMGNVLPMESQMAGSSNAAASWEAELNQFWDSVITHDVQPGSDQGSFNWWGLDPVFGISDSTQLDEL</sequence>
<gene>
    <name evidence="5" type="ORF">I316_06265</name>
</gene>